<keyword evidence="2" id="KW-0238">DNA-binding</keyword>
<dbReference type="RefSeq" id="WP_246297118.1">
    <property type="nucleotide sequence ID" value="NZ_JACCAE010000001.1"/>
</dbReference>
<accession>A0A852VU54</accession>
<evidence type="ECO:0000313" key="2">
    <source>
        <dbReference type="EMBL" id="NYF97804.1"/>
    </source>
</evidence>
<name>A0A852VU54_9MICO</name>
<dbReference type="SUPFAM" id="SSF46955">
    <property type="entry name" value="Putative DNA-binding domain"/>
    <property type="match status" value="1"/>
</dbReference>
<comment type="caution">
    <text evidence="2">The sequence shown here is derived from an EMBL/GenBank/DDBJ whole genome shotgun (WGS) entry which is preliminary data.</text>
</comment>
<evidence type="ECO:0000259" key="1">
    <source>
        <dbReference type="Pfam" id="PF12728"/>
    </source>
</evidence>
<gene>
    <name evidence="2" type="ORF">BJY20_001196</name>
</gene>
<organism evidence="2 3">
    <name type="scientific">Janibacter cremeus</name>
    <dbReference type="NCBI Taxonomy" id="1285192"/>
    <lineage>
        <taxon>Bacteria</taxon>
        <taxon>Bacillati</taxon>
        <taxon>Actinomycetota</taxon>
        <taxon>Actinomycetes</taxon>
        <taxon>Micrococcales</taxon>
        <taxon>Intrasporangiaceae</taxon>
        <taxon>Janibacter</taxon>
    </lineage>
</organism>
<dbReference type="AlphaFoldDB" id="A0A852VU54"/>
<dbReference type="InterPro" id="IPR041657">
    <property type="entry name" value="HTH_17"/>
</dbReference>
<feature type="domain" description="Helix-turn-helix" evidence="1">
    <location>
        <begin position="17"/>
        <end position="67"/>
    </location>
</feature>
<dbReference type="EMBL" id="JACCAE010000001">
    <property type="protein sequence ID" value="NYF97804.1"/>
    <property type="molecule type" value="Genomic_DNA"/>
</dbReference>
<sequence length="70" mass="8087">MMEQQMQDQTTPMLERLLTTAEVAEALQISPSTLCRWRQVGHGPRVTWLTPFSPRYQREDVAAWVKRSAA</sequence>
<dbReference type="Proteomes" id="UP000554054">
    <property type="component" value="Unassembled WGS sequence"/>
</dbReference>
<dbReference type="InterPro" id="IPR009061">
    <property type="entry name" value="DNA-bd_dom_put_sf"/>
</dbReference>
<keyword evidence="3" id="KW-1185">Reference proteome</keyword>
<dbReference type="GO" id="GO:0003677">
    <property type="term" value="F:DNA binding"/>
    <property type="evidence" value="ECO:0007669"/>
    <property type="project" value="UniProtKB-KW"/>
</dbReference>
<protein>
    <submittedName>
        <fullName evidence="2">Putative DNA-binding transcriptional regulator AlpA</fullName>
    </submittedName>
</protein>
<dbReference type="Pfam" id="PF12728">
    <property type="entry name" value="HTH_17"/>
    <property type="match status" value="1"/>
</dbReference>
<proteinExistence type="predicted"/>
<evidence type="ECO:0000313" key="3">
    <source>
        <dbReference type="Proteomes" id="UP000554054"/>
    </source>
</evidence>
<reference evidence="2 3" key="1">
    <citation type="submission" date="2020-07" db="EMBL/GenBank/DDBJ databases">
        <title>Sequencing the genomes of 1000 actinobacteria strains.</title>
        <authorList>
            <person name="Klenk H.-P."/>
        </authorList>
    </citation>
    <scope>NUCLEOTIDE SEQUENCE [LARGE SCALE GENOMIC DNA]</scope>
    <source>
        <strain evidence="2 3">DSM 26154</strain>
    </source>
</reference>